<protein>
    <submittedName>
        <fullName evidence="2">Uncharacterized protein</fullName>
    </submittedName>
</protein>
<feature type="transmembrane region" description="Helical" evidence="1">
    <location>
        <begin position="31"/>
        <end position="49"/>
    </location>
</feature>
<dbReference type="STRING" id="1194526.A284_02890"/>
<keyword evidence="1" id="KW-1133">Transmembrane helix</keyword>
<evidence type="ECO:0000313" key="2">
    <source>
        <dbReference type="EMBL" id="PTI52554.1"/>
    </source>
</evidence>
<dbReference type="RefSeq" id="WP_107552931.1">
    <property type="nucleotide sequence ID" value="NZ_PZEV01000002.1"/>
</dbReference>
<keyword evidence="1" id="KW-0472">Membrane</keyword>
<feature type="transmembrane region" description="Helical" evidence="1">
    <location>
        <begin position="93"/>
        <end position="111"/>
    </location>
</feature>
<organism evidence="2 3">
    <name type="scientific">Staphylococcus warneri</name>
    <dbReference type="NCBI Taxonomy" id="1292"/>
    <lineage>
        <taxon>Bacteria</taxon>
        <taxon>Bacillati</taxon>
        <taxon>Bacillota</taxon>
        <taxon>Bacilli</taxon>
        <taxon>Bacillales</taxon>
        <taxon>Staphylococcaceae</taxon>
        <taxon>Staphylococcus</taxon>
    </lineage>
</organism>
<dbReference type="Proteomes" id="UP000240717">
    <property type="component" value="Unassembled WGS sequence"/>
</dbReference>
<evidence type="ECO:0000256" key="1">
    <source>
        <dbReference type="SAM" id="Phobius"/>
    </source>
</evidence>
<feature type="transmembrane region" description="Helical" evidence="1">
    <location>
        <begin position="161"/>
        <end position="182"/>
    </location>
</feature>
<accession>A0A2T4Q3M4</accession>
<name>A0A2T4Q3M4_STAWA</name>
<feature type="transmembrane region" description="Helical" evidence="1">
    <location>
        <begin position="138"/>
        <end position="155"/>
    </location>
</feature>
<keyword evidence="1" id="KW-0812">Transmembrane</keyword>
<feature type="transmembrane region" description="Helical" evidence="1">
    <location>
        <begin position="69"/>
        <end position="87"/>
    </location>
</feature>
<dbReference type="EMBL" id="PZEV01000002">
    <property type="protein sequence ID" value="PTI52554.1"/>
    <property type="molecule type" value="Genomic_DNA"/>
</dbReference>
<proteinExistence type="predicted"/>
<sequence>MVKDTFIRIAPFIIGIIAIVVFSLFTTNQWFLIILILLFALTNALKTLYFVNKNIKIHIIWINQTIDRLLGIISGCLWIVFFMMILFQQNYTWITFLIVLVTMTFVFYIETKLQIDDDTQRKNHRDYKVISKQREQQLKILMISMTIISIILMMVSLCLKWWVAFGIAIAILFVVAVALIIYEKYFTTKL</sequence>
<dbReference type="AlphaFoldDB" id="A0A2T4Q3M4"/>
<evidence type="ECO:0000313" key="3">
    <source>
        <dbReference type="Proteomes" id="UP000240717"/>
    </source>
</evidence>
<comment type="caution">
    <text evidence="2">The sequence shown here is derived from an EMBL/GenBank/DDBJ whole genome shotgun (WGS) entry which is preliminary data.</text>
</comment>
<reference evidence="2 3" key="1">
    <citation type="journal article" date="2016" name="Front. Microbiol.">
        <title>Comprehensive Phylogenetic Analysis of Bovine Non-aureus Staphylococci Species Based on Whole-Genome Sequencing.</title>
        <authorList>
            <person name="Naushad S."/>
            <person name="Barkema H.W."/>
            <person name="Luby C."/>
            <person name="Condas L.A."/>
            <person name="Nobrega D.B."/>
            <person name="Carson D.A."/>
            <person name="De Buck J."/>
        </authorList>
    </citation>
    <scope>NUCLEOTIDE SEQUENCE [LARGE SCALE GENOMIC DNA]</scope>
    <source>
        <strain evidence="2 3">SNUC 2993</strain>
    </source>
</reference>
<feature type="transmembrane region" description="Helical" evidence="1">
    <location>
        <begin position="7"/>
        <end position="25"/>
    </location>
</feature>
<gene>
    <name evidence="2" type="ORF">BU085_01265</name>
</gene>